<feature type="region of interest" description="Disordered" evidence="5">
    <location>
        <begin position="175"/>
        <end position="197"/>
    </location>
</feature>
<dbReference type="GO" id="GO:0009279">
    <property type="term" value="C:cell outer membrane"/>
    <property type="evidence" value="ECO:0007669"/>
    <property type="project" value="UniProtKB-SubCell"/>
</dbReference>
<feature type="domain" description="OmpA-like" evidence="7">
    <location>
        <begin position="92"/>
        <end position="209"/>
    </location>
</feature>
<evidence type="ECO:0000259" key="7">
    <source>
        <dbReference type="PROSITE" id="PS51123"/>
    </source>
</evidence>
<dbReference type="InterPro" id="IPR050330">
    <property type="entry name" value="Bact_OuterMem_StrucFunc"/>
</dbReference>
<accession>A0A3S0GY27</accession>
<dbReference type="CDD" id="cd07185">
    <property type="entry name" value="OmpA_C-like"/>
    <property type="match status" value="1"/>
</dbReference>
<dbReference type="InterPro" id="IPR006664">
    <property type="entry name" value="OMP_bac"/>
</dbReference>
<dbReference type="PRINTS" id="PR01021">
    <property type="entry name" value="OMPADOMAIN"/>
</dbReference>
<keyword evidence="9" id="KW-1185">Reference proteome</keyword>
<evidence type="ECO:0000256" key="2">
    <source>
        <dbReference type="ARBA" id="ARBA00023136"/>
    </source>
</evidence>
<reference evidence="8 9" key="1">
    <citation type="submission" date="2018-12" db="EMBL/GenBank/DDBJ databases">
        <title>The genome of Variovorax gossypii DSM 100435.</title>
        <authorList>
            <person name="Gao J."/>
            <person name="Sun J."/>
        </authorList>
    </citation>
    <scope>NUCLEOTIDE SEQUENCE [LARGE SCALE GENOMIC DNA]</scope>
    <source>
        <strain evidence="8 9">DSM 100435</strain>
    </source>
</reference>
<gene>
    <name evidence="8" type="ORF">EJP69_11610</name>
</gene>
<dbReference type="PROSITE" id="PS51123">
    <property type="entry name" value="OMPA_2"/>
    <property type="match status" value="1"/>
</dbReference>
<dbReference type="AlphaFoldDB" id="A0A3S0GY27"/>
<evidence type="ECO:0000256" key="3">
    <source>
        <dbReference type="ARBA" id="ARBA00023237"/>
    </source>
</evidence>
<dbReference type="PANTHER" id="PTHR30329:SF21">
    <property type="entry name" value="LIPOPROTEIN YIAD-RELATED"/>
    <property type="match status" value="1"/>
</dbReference>
<evidence type="ECO:0000256" key="5">
    <source>
        <dbReference type="SAM" id="MobiDB-lite"/>
    </source>
</evidence>
<dbReference type="PROSITE" id="PS51257">
    <property type="entry name" value="PROKAR_LIPOPROTEIN"/>
    <property type="match status" value="1"/>
</dbReference>
<dbReference type="InterPro" id="IPR027367">
    <property type="entry name" value="Gly-zipper_YMGG"/>
</dbReference>
<keyword evidence="3" id="KW-0998">Cell outer membrane</keyword>
<proteinExistence type="predicted"/>
<sequence length="210" mass="21590">MKITLTSLAIAAALLAGCASEQATHTAVGTGAGAAVGAGVGNLIGRDKKSTAIGAAVGAAVGAGVGYNWTNIRNKLSNQTADTGTQIIDQPDGSLKLNIPSQVTFDTDSATIKPSFRNVLDGVAQTIAQEPNINARVVGHTDSTGNAEHNMALSQRRAQSVGAYLVDHGVKSARLSTEGRGQTQPVASNATEDGRTQNRRVEIYLKPVSQ</sequence>
<dbReference type="PANTHER" id="PTHR30329">
    <property type="entry name" value="STATOR ELEMENT OF FLAGELLAR MOTOR COMPLEX"/>
    <property type="match status" value="1"/>
</dbReference>
<dbReference type="RefSeq" id="WP_093196226.1">
    <property type="nucleotide sequence ID" value="NZ_RXOE01000002.1"/>
</dbReference>
<dbReference type="InterPro" id="IPR036737">
    <property type="entry name" value="OmpA-like_sf"/>
</dbReference>
<evidence type="ECO:0000313" key="8">
    <source>
        <dbReference type="EMBL" id="RTQ35029.1"/>
    </source>
</evidence>
<dbReference type="PRINTS" id="PR01023">
    <property type="entry name" value="NAFLGMOTY"/>
</dbReference>
<evidence type="ECO:0000256" key="1">
    <source>
        <dbReference type="ARBA" id="ARBA00004442"/>
    </source>
</evidence>
<comment type="subcellular location">
    <subcellularLocation>
        <location evidence="1">Cell outer membrane</location>
    </subcellularLocation>
</comment>
<dbReference type="EMBL" id="RXOE01000002">
    <property type="protein sequence ID" value="RTQ35029.1"/>
    <property type="molecule type" value="Genomic_DNA"/>
</dbReference>
<evidence type="ECO:0000256" key="4">
    <source>
        <dbReference type="PROSITE-ProRule" id="PRU00473"/>
    </source>
</evidence>
<organism evidence="8 9">
    <name type="scientific">Variovorax gossypii</name>
    <dbReference type="NCBI Taxonomy" id="1679495"/>
    <lineage>
        <taxon>Bacteria</taxon>
        <taxon>Pseudomonadati</taxon>
        <taxon>Pseudomonadota</taxon>
        <taxon>Betaproteobacteria</taxon>
        <taxon>Burkholderiales</taxon>
        <taxon>Comamonadaceae</taxon>
        <taxon>Variovorax</taxon>
    </lineage>
</organism>
<dbReference type="Pfam" id="PF13441">
    <property type="entry name" value="Gly-zipper_YMGG"/>
    <property type="match status" value="1"/>
</dbReference>
<dbReference type="Pfam" id="PF00691">
    <property type="entry name" value="OmpA"/>
    <property type="match status" value="1"/>
</dbReference>
<protein>
    <submittedName>
        <fullName evidence="8">OmpA family protein</fullName>
    </submittedName>
</protein>
<dbReference type="OrthoDB" id="9782229at2"/>
<keyword evidence="2 4" id="KW-0472">Membrane</keyword>
<feature type="compositionally biased region" description="Polar residues" evidence="5">
    <location>
        <begin position="179"/>
        <end position="191"/>
    </location>
</feature>
<dbReference type="SUPFAM" id="SSF103088">
    <property type="entry name" value="OmpA-like"/>
    <property type="match status" value="1"/>
</dbReference>
<evidence type="ECO:0000256" key="6">
    <source>
        <dbReference type="SAM" id="SignalP"/>
    </source>
</evidence>
<dbReference type="Proteomes" id="UP000267418">
    <property type="component" value="Unassembled WGS sequence"/>
</dbReference>
<keyword evidence="6" id="KW-0732">Signal</keyword>
<feature type="chain" id="PRO_5018534153" evidence="6">
    <location>
        <begin position="24"/>
        <end position="210"/>
    </location>
</feature>
<name>A0A3S0GY27_9BURK</name>
<dbReference type="InterPro" id="IPR006665">
    <property type="entry name" value="OmpA-like"/>
</dbReference>
<feature type="signal peptide" evidence="6">
    <location>
        <begin position="1"/>
        <end position="23"/>
    </location>
</feature>
<comment type="caution">
    <text evidence="8">The sequence shown here is derived from an EMBL/GenBank/DDBJ whole genome shotgun (WGS) entry which is preliminary data.</text>
</comment>
<evidence type="ECO:0000313" key="9">
    <source>
        <dbReference type="Proteomes" id="UP000267418"/>
    </source>
</evidence>
<dbReference type="Gene3D" id="3.30.1330.60">
    <property type="entry name" value="OmpA-like domain"/>
    <property type="match status" value="1"/>
</dbReference>